<sequence>MSHLLGTPSLPVKKPKTSRACDACRRKKVKCDGALPACSHCATSGLDCTFSYKPKKRGPSPSLQKILEGRVERLE</sequence>
<organism evidence="4 5">
    <name type="scientific">Basidiobolus meristosporus CBS 931.73</name>
    <dbReference type="NCBI Taxonomy" id="1314790"/>
    <lineage>
        <taxon>Eukaryota</taxon>
        <taxon>Fungi</taxon>
        <taxon>Fungi incertae sedis</taxon>
        <taxon>Zoopagomycota</taxon>
        <taxon>Entomophthoromycotina</taxon>
        <taxon>Basidiobolomycetes</taxon>
        <taxon>Basidiobolales</taxon>
        <taxon>Basidiobolaceae</taxon>
        <taxon>Basidiobolus</taxon>
    </lineage>
</organism>
<dbReference type="PANTHER" id="PTHR46910">
    <property type="entry name" value="TRANSCRIPTION FACTOR PDR1"/>
    <property type="match status" value="1"/>
</dbReference>
<dbReference type="SUPFAM" id="SSF57701">
    <property type="entry name" value="Zn2/Cys6 DNA-binding domain"/>
    <property type="match status" value="1"/>
</dbReference>
<proteinExistence type="predicted"/>
<dbReference type="PROSITE" id="PS50048">
    <property type="entry name" value="ZN2_CY6_FUNGAL_2"/>
    <property type="match status" value="1"/>
</dbReference>
<dbReference type="InterPro" id="IPR036864">
    <property type="entry name" value="Zn2-C6_fun-type_DNA-bd_sf"/>
</dbReference>
<evidence type="ECO:0000313" key="5">
    <source>
        <dbReference type="Proteomes" id="UP000193498"/>
    </source>
</evidence>
<dbReference type="OrthoDB" id="2123952at2759"/>
<dbReference type="SMART" id="SM00066">
    <property type="entry name" value="GAL4"/>
    <property type="match status" value="1"/>
</dbReference>
<evidence type="ECO:0000256" key="2">
    <source>
        <dbReference type="SAM" id="MobiDB-lite"/>
    </source>
</evidence>
<reference evidence="4 5" key="1">
    <citation type="submission" date="2016-07" db="EMBL/GenBank/DDBJ databases">
        <title>Pervasive Adenine N6-methylation of Active Genes in Fungi.</title>
        <authorList>
            <consortium name="DOE Joint Genome Institute"/>
            <person name="Mondo S.J."/>
            <person name="Dannebaum R.O."/>
            <person name="Kuo R.C."/>
            <person name="Labutti K."/>
            <person name="Haridas S."/>
            <person name="Kuo A."/>
            <person name="Salamov A."/>
            <person name="Ahrendt S.R."/>
            <person name="Lipzen A."/>
            <person name="Sullivan W."/>
            <person name="Andreopoulos W.B."/>
            <person name="Clum A."/>
            <person name="Lindquist E."/>
            <person name="Daum C."/>
            <person name="Ramamoorthy G.K."/>
            <person name="Gryganskyi A."/>
            <person name="Culley D."/>
            <person name="Magnuson J.K."/>
            <person name="James T.Y."/>
            <person name="O'Malley M.A."/>
            <person name="Stajich J.E."/>
            <person name="Spatafora J.W."/>
            <person name="Visel A."/>
            <person name="Grigoriev I.V."/>
        </authorList>
    </citation>
    <scope>NUCLEOTIDE SEQUENCE [LARGE SCALE GENOMIC DNA]</scope>
    <source>
        <strain evidence="4 5">CBS 931.73</strain>
    </source>
</reference>
<comment type="caution">
    <text evidence="4">The sequence shown here is derived from an EMBL/GenBank/DDBJ whole genome shotgun (WGS) entry which is preliminary data.</text>
</comment>
<dbReference type="AlphaFoldDB" id="A0A1Y1YQ75"/>
<dbReference type="Pfam" id="PF00172">
    <property type="entry name" value="Zn_clus"/>
    <property type="match status" value="1"/>
</dbReference>
<dbReference type="Gene3D" id="4.10.240.10">
    <property type="entry name" value="Zn(2)-C6 fungal-type DNA-binding domain"/>
    <property type="match status" value="1"/>
</dbReference>
<dbReference type="PROSITE" id="PS00463">
    <property type="entry name" value="ZN2_CY6_FUNGAL_1"/>
    <property type="match status" value="1"/>
</dbReference>
<dbReference type="CDD" id="cd00067">
    <property type="entry name" value="GAL4"/>
    <property type="match status" value="1"/>
</dbReference>
<dbReference type="Proteomes" id="UP000193498">
    <property type="component" value="Unassembled WGS sequence"/>
</dbReference>
<evidence type="ECO:0000259" key="3">
    <source>
        <dbReference type="PROSITE" id="PS50048"/>
    </source>
</evidence>
<dbReference type="InterPro" id="IPR001138">
    <property type="entry name" value="Zn2Cys6_DnaBD"/>
</dbReference>
<name>A0A1Y1YQ75_9FUNG</name>
<feature type="domain" description="Zn(2)-C6 fungal-type" evidence="3">
    <location>
        <begin position="20"/>
        <end position="50"/>
    </location>
</feature>
<feature type="region of interest" description="Disordered" evidence="2">
    <location>
        <begin position="54"/>
        <end position="75"/>
    </location>
</feature>
<dbReference type="GO" id="GO:0000981">
    <property type="term" value="F:DNA-binding transcription factor activity, RNA polymerase II-specific"/>
    <property type="evidence" value="ECO:0007669"/>
    <property type="project" value="InterPro"/>
</dbReference>
<evidence type="ECO:0000313" key="4">
    <source>
        <dbReference type="EMBL" id="ORX99724.1"/>
    </source>
</evidence>
<dbReference type="PRINTS" id="PR00054">
    <property type="entry name" value="FUNGALZNCYS"/>
</dbReference>
<keyword evidence="1" id="KW-0539">Nucleus</keyword>
<dbReference type="PANTHER" id="PTHR46910:SF40">
    <property type="entry name" value="ZN(II)2CYS6 TRANSCRIPTION FACTOR (EUROFUNG)"/>
    <property type="match status" value="1"/>
</dbReference>
<dbReference type="GO" id="GO:0008270">
    <property type="term" value="F:zinc ion binding"/>
    <property type="evidence" value="ECO:0007669"/>
    <property type="project" value="InterPro"/>
</dbReference>
<dbReference type="InParanoid" id="A0A1Y1YQ75"/>
<protein>
    <recommendedName>
        <fullName evidence="3">Zn(2)-C6 fungal-type domain-containing protein</fullName>
    </recommendedName>
</protein>
<dbReference type="InterPro" id="IPR020448">
    <property type="entry name" value="Maltose_ferment_reg_DNA-bd"/>
</dbReference>
<dbReference type="InterPro" id="IPR050987">
    <property type="entry name" value="AtrR-like"/>
</dbReference>
<dbReference type="EMBL" id="MCFE01000093">
    <property type="protein sequence ID" value="ORX99724.1"/>
    <property type="molecule type" value="Genomic_DNA"/>
</dbReference>
<dbReference type="GO" id="GO:0003677">
    <property type="term" value="F:DNA binding"/>
    <property type="evidence" value="ECO:0007669"/>
    <property type="project" value="InterPro"/>
</dbReference>
<gene>
    <name evidence="4" type="ORF">K493DRAFT_212167</name>
</gene>
<accession>A0A1Y1YQ75</accession>
<dbReference type="GO" id="GO:0005634">
    <property type="term" value="C:nucleus"/>
    <property type="evidence" value="ECO:0007669"/>
    <property type="project" value="InterPro"/>
</dbReference>
<feature type="non-terminal residue" evidence="4">
    <location>
        <position position="75"/>
    </location>
</feature>
<evidence type="ECO:0000256" key="1">
    <source>
        <dbReference type="ARBA" id="ARBA00023242"/>
    </source>
</evidence>
<keyword evidence="5" id="KW-1185">Reference proteome</keyword>